<evidence type="ECO:0000313" key="2">
    <source>
        <dbReference type="EMBL" id="MFC7669028.1"/>
    </source>
</evidence>
<evidence type="ECO:0000313" key="3">
    <source>
        <dbReference type="Proteomes" id="UP001596513"/>
    </source>
</evidence>
<dbReference type="RefSeq" id="WP_380204539.1">
    <property type="nucleotide sequence ID" value="NZ_JBHTEK010000001.1"/>
</dbReference>
<accession>A0ABW2U6B8</accession>
<dbReference type="Proteomes" id="UP001596513">
    <property type="component" value="Unassembled WGS sequence"/>
</dbReference>
<protein>
    <recommendedName>
        <fullName evidence="4">DNA-directed DNA polymerase family A palm domain-containing protein</fullName>
    </recommendedName>
</protein>
<gene>
    <name evidence="2" type="ORF">ACFQT0_17970</name>
</gene>
<organism evidence="2 3">
    <name type="scientific">Hymenobacter humi</name>
    <dbReference type="NCBI Taxonomy" id="1411620"/>
    <lineage>
        <taxon>Bacteria</taxon>
        <taxon>Pseudomonadati</taxon>
        <taxon>Bacteroidota</taxon>
        <taxon>Cytophagia</taxon>
        <taxon>Cytophagales</taxon>
        <taxon>Hymenobacteraceae</taxon>
        <taxon>Hymenobacter</taxon>
    </lineage>
</organism>
<reference evidence="3" key="1">
    <citation type="journal article" date="2019" name="Int. J. Syst. Evol. Microbiol.">
        <title>The Global Catalogue of Microorganisms (GCM) 10K type strain sequencing project: providing services to taxonomists for standard genome sequencing and annotation.</title>
        <authorList>
            <consortium name="The Broad Institute Genomics Platform"/>
            <consortium name="The Broad Institute Genome Sequencing Center for Infectious Disease"/>
            <person name="Wu L."/>
            <person name="Ma J."/>
        </authorList>
    </citation>
    <scope>NUCLEOTIDE SEQUENCE [LARGE SCALE GENOMIC DNA]</scope>
    <source>
        <strain evidence="3">JCM 19635</strain>
    </source>
</reference>
<name>A0ABW2U6B8_9BACT</name>
<sequence length="349" mass="39179">MKAFDKGEYRLSNRGRDERLHSVLTSMKRELRSFIQYRGRYLVSLDIRSSQPYLFTILLKKSFFSSSVTNRLGWKSLVSEGQAKRAGSRPPTPPTDPGATPLARLPAPVLMSTMFPGLENLTEEQVVGRTRFLKISWGAGIYGLLTDEFRARGFSVESAEAMKKQVMWLFFEHGSYKYGDDRFKAFAALYPVEAGVIRGVHSLEAKLLPVLLQRLESRILLHRVTKTMNEKVPGAVLLAVHDCVLTTPDFAPEIEEVMQDEFTRITGLAPGIKAEVKSAGDELDGVLSFAQSIFQDSVDAVQKSETPLAYANYKLIPPLLEAEASYGKMSTRFNPSFYGRYEVPYNDEP</sequence>
<evidence type="ECO:0000256" key="1">
    <source>
        <dbReference type="SAM" id="MobiDB-lite"/>
    </source>
</evidence>
<feature type="region of interest" description="Disordered" evidence="1">
    <location>
        <begin position="82"/>
        <end position="101"/>
    </location>
</feature>
<keyword evidence="3" id="KW-1185">Reference proteome</keyword>
<evidence type="ECO:0008006" key="4">
    <source>
        <dbReference type="Google" id="ProtNLM"/>
    </source>
</evidence>
<comment type="caution">
    <text evidence="2">The sequence shown here is derived from an EMBL/GenBank/DDBJ whole genome shotgun (WGS) entry which is preliminary data.</text>
</comment>
<dbReference type="EMBL" id="JBHTEK010000001">
    <property type="protein sequence ID" value="MFC7669028.1"/>
    <property type="molecule type" value="Genomic_DNA"/>
</dbReference>
<proteinExistence type="predicted"/>